<feature type="transmembrane region" description="Helical" evidence="1">
    <location>
        <begin position="16"/>
        <end position="38"/>
    </location>
</feature>
<sequence length="782" mass="84563">MKAVTKASAERREGNFGWALSAIGFLSLIAAGLVIIPFGPQMPSSGLDNSWTIALNEALAHGYVFGRDLIFTFGPLGSVYTRLYSPETDRTMMVASAVFAIGFCCAFWLSAYPRRLAFLIVIPIAIALSYTRDPIFLTIPFALLVGVVRLRLPIESKWHVQATPVSLLLLALATIAVAIMPLVKGSFAVSAFFTCALALVLLITWRRGIALCFVGLIVITQVIAWSGAGQPIGYLFHFYIAQAPIIDGYTAAMSLYGNEKASILYVVMALMLLGVTYRYFAKQSGFVGVVVMLGMLANLFLIFKAGFVRHDGHASMSAMSLMITACTLLSLLPIRIGSVMLGASAVIAMLIVGMIGPEGFQDQRNSAIYNVSSTITGIETRITRPDFLRPSYENALKAIAEKTPLPRVSGSVDIYPTELSAVFGNRLDWSGRPVFQSYSAYTPELIKENAEHLDGERAPRTVFFTFFPIDRRMPSADDSLSLMKLLASYDVSSYSAPYIQFDQVNGLSGAALQLGRSVSVSTTNGKEVTVPFRGPTWVSIDAQPSLIGRIADKAYKTPEIYIALTLKGGGQIVHRFTPGIGAVGFILSPYLGTPEDLINLAAGLSSSATVKSFRIETKWPQFWKPGIVVKFTPIQIAPHTGARKVALVEPSTNAPEAIKDGIANTQCAIDMVNGSLFHGDNIHLKSDNTLSAQGWIATPEGMPANEFKTWIVATSAAGEKRYFEARPFARPDVARAFNRADLVDSGFTSMLDTSSLVGPQTLELVTASKTAAFRCPSAITLH</sequence>
<proteinExistence type="predicted"/>
<dbReference type="RefSeq" id="WP_110857024.1">
    <property type="nucleotide sequence ID" value="NZ_QJSQ01000029.1"/>
</dbReference>
<keyword evidence="1" id="KW-0812">Transmembrane</keyword>
<dbReference type="AlphaFoldDB" id="A0A2V4TLR2"/>
<feature type="transmembrane region" description="Helical" evidence="1">
    <location>
        <begin position="210"/>
        <end position="228"/>
    </location>
</feature>
<accession>A0A2V4TLR2</accession>
<gene>
    <name evidence="2" type="ORF">C7410_12966</name>
</gene>
<protein>
    <submittedName>
        <fullName evidence="2">Uncharacterized protein</fullName>
    </submittedName>
</protein>
<dbReference type="Proteomes" id="UP000247772">
    <property type="component" value="Unassembled WGS sequence"/>
</dbReference>
<organism evidence="2 3">
    <name type="scientific">Paraburkholderia silvatlantica</name>
    <dbReference type="NCBI Taxonomy" id="321895"/>
    <lineage>
        <taxon>Bacteria</taxon>
        <taxon>Pseudomonadati</taxon>
        <taxon>Pseudomonadota</taxon>
        <taxon>Betaproteobacteria</taxon>
        <taxon>Burkholderiales</taxon>
        <taxon>Burkholderiaceae</taxon>
        <taxon>Paraburkholderia</taxon>
    </lineage>
</organism>
<dbReference type="OrthoDB" id="176190at2"/>
<feature type="transmembrane region" description="Helical" evidence="1">
    <location>
        <begin position="234"/>
        <end position="256"/>
    </location>
</feature>
<reference evidence="2 3" key="1">
    <citation type="submission" date="2018-06" db="EMBL/GenBank/DDBJ databases">
        <title>Genomic Encyclopedia of Type Strains, Phase IV (KMG-V): Genome sequencing to study the core and pangenomes of soil and plant-associated prokaryotes.</title>
        <authorList>
            <person name="Whitman W."/>
        </authorList>
    </citation>
    <scope>NUCLEOTIDE SEQUENCE [LARGE SCALE GENOMIC DNA]</scope>
    <source>
        <strain evidence="2 3">SRCL-318</strain>
    </source>
</reference>
<feature type="transmembrane region" description="Helical" evidence="1">
    <location>
        <begin position="92"/>
        <end position="111"/>
    </location>
</feature>
<feature type="transmembrane region" description="Helical" evidence="1">
    <location>
        <begin position="263"/>
        <end position="280"/>
    </location>
</feature>
<evidence type="ECO:0000313" key="3">
    <source>
        <dbReference type="Proteomes" id="UP000247772"/>
    </source>
</evidence>
<keyword evidence="1" id="KW-1133">Transmembrane helix</keyword>
<feature type="transmembrane region" description="Helical" evidence="1">
    <location>
        <begin position="58"/>
        <end position="80"/>
    </location>
</feature>
<dbReference type="EMBL" id="QJSQ01000029">
    <property type="protein sequence ID" value="PYE16625.1"/>
    <property type="molecule type" value="Genomic_DNA"/>
</dbReference>
<feature type="transmembrane region" description="Helical" evidence="1">
    <location>
        <begin position="160"/>
        <end position="179"/>
    </location>
</feature>
<keyword evidence="1" id="KW-0472">Membrane</keyword>
<feature type="transmembrane region" description="Helical" evidence="1">
    <location>
        <begin position="286"/>
        <end position="307"/>
    </location>
</feature>
<comment type="caution">
    <text evidence="2">The sequence shown here is derived from an EMBL/GenBank/DDBJ whole genome shotgun (WGS) entry which is preliminary data.</text>
</comment>
<feature type="transmembrane region" description="Helical" evidence="1">
    <location>
        <begin position="338"/>
        <end position="356"/>
    </location>
</feature>
<evidence type="ECO:0000256" key="1">
    <source>
        <dbReference type="SAM" id="Phobius"/>
    </source>
</evidence>
<feature type="transmembrane region" description="Helical" evidence="1">
    <location>
        <begin position="117"/>
        <end position="148"/>
    </location>
</feature>
<name>A0A2V4TLR2_9BURK</name>
<evidence type="ECO:0000313" key="2">
    <source>
        <dbReference type="EMBL" id="PYE16625.1"/>
    </source>
</evidence>
<feature type="transmembrane region" description="Helical" evidence="1">
    <location>
        <begin position="185"/>
        <end position="203"/>
    </location>
</feature>